<proteinExistence type="predicted"/>
<dbReference type="VEuPathDB" id="VectorBase:ASIS004052"/>
<dbReference type="VEuPathDB" id="VectorBase:ASIC009368"/>
<dbReference type="InterPro" id="IPR012337">
    <property type="entry name" value="RNaseH-like_sf"/>
</dbReference>
<dbReference type="Proteomes" id="UP000030765">
    <property type="component" value="Unassembled WGS sequence"/>
</dbReference>
<keyword evidence="4" id="KW-1185">Reference proteome</keyword>
<reference evidence="3" key="2">
    <citation type="submission" date="2020-05" db="UniProtKB">
        <authorList>
            <consortium name="EnsemblMetazoa"/>
        </authorList>
    </citation>
    <scope>IDENTIFICATION</scope>
</reference>
<dbReference type="OrthoDB" id="26838at2759"/>
<dbReference type="EMBL" id="KE525142">
    <property type="protein sequence ID" value="KFB41736.1"/>
    <property type="molecule type" value="Genomic_DNA"/>
</dbReference>
<dbReference type="GO" id="GO:0003676">
    <property type="term" value="F:nucleic acid binding"/>
    <property type="evidence" value="ECO:0007669"/>
    <property type="project" value="InterPro"/>
</dbReference>
<evidence type="ECO:0000313" key="4">
    <source>
        <dbReference type="Proteomes" id="UP000030765"/>
    </source>
</evidence>
<evidence type="ECO:0000313" key="3">
    <source>
        <dbReference type="EnsemblMetazoa" id="ASIC009368-PA"/>
    </source>
</evidence>
<dbReference type="GO" id="GO:1990923">
    <property type="term" value="C:PET complex"/>
    <property type="evidence" value="ECO:0007669"/>
    <property type="project" value="TreeGrafter"/>
</dbReference>
<dbReference type="InterPro" id="IPR052144">
    <property type="entry name" value="piRNA_biogenesis_EXD1"/>
</dbReference>
<dbReference type="InterPro" id="IPR036397">
    <property type="entry name" value="RNaseH_sf"/>
</dbReference>
<dbReference type="GO" id="GO:0008408">
    <property type="term" value="F:3'-5' exonuclease activity"/>
    <property type="evidence" value="ECO:0007669"/>
    <property type="project" value="InterPro"/>
</dbReference>
<dbReference type="GO" id="GO:0034587">
    <property type="term" value="P:piRNA processing"/>
    <property type="evidence" value="ECO:0007669"/>
    <property type="project" value="TreeGrafter"/>
</dbReference>
<dbReference type="AlphaFoldDB" id="A0A084VUU2"/>
<sequence>MDRVELKVGQKLLLHVQNASYEGILRNVAPDRTFIRVAEVRDVETNYQLGKQDYYYNEINKVEVLENPPEVANPSGDDPEIAAASKTGLSDHCFDDALKKIEQCIIIQQTDTDQYRNSIRYLRNQVEFGVSLECIEDGQAIRNPSLLSFVTLRCIMIYDVQTMGVTEEVAEFLTNDCYRRVFHNGRWMRDVLLERYGFTLGKCLDTMLAHNMLTEEETNSIEEPPVTEEVSIESCVAKYLKLPEKFFDMDVNFSERPLTDACKQEAAKRVAFLLDLWNHIVHDRMLEKLNGSCAVYADSLAKHTDFIDSVVVMRDRRGEALAEIKPFP</sequence>
<organism evidence="2">
    <name type="scientific">Anopheles sinensis</name>
    <name type="common">Mosquito</name>
    <dbReference type="NCBI Taxonomy" id="74873"/>
    <lineage>
        <taxon>Eukaryota</taxon>
        <taxon>Metazoa</taxon>
        <taxon>Ecdysozoa</taxon>
        <taxon>Arthropoda</taxon>
        <taxon>Hexapoda</taxon>
        <taxon>Insecta</taxon>
        <taxon>Pterygota</taxon>
        <taxon>Neoptera</taxon>
        <taxon>Endopterygota</taxon>
        <taxon>Diptera</taxon>
        <taxon>Nematocera</taxon>
        <taxon>Culicoidea</taxon>
        <taxon>Culicidae</taxon>
        <taxon>Anophelinae</taxon>
        <taxon>Anopheles</taxon>
    </lineage>
</organism>
<gene>
    <name evidence="2" type="ORF">ZHAS_00009368</name>
</gene>
<feature type="domain" description="3'-5' exonuclease" evidence="1">
    <location>
        <begin position="112"/>
        <end position="280"/>
    </location>
</feature>
<name>A0A084VUU2_ANOSI</name>
<dbReference type="Gene3D" id="3.30.420.10">
    <property type="entry name" value="Ribonuclease H-like superfamily/Ribonuclease H"/>
    <property type="match status" value="1"/>
</dbReference>
<dbReference type="EnsemblMetazoa" id="ASIC009368-RA">
    <property type="protein sequence ID" value="ASIC009368-PA"/>
    <property type="gene ID" value="ASIC009368"/>
</dbReference>
<dbReference type="PANTHER" id="PTHR46628:SF1">
    <property type="entry name" value="PIRNA BIOGENESIS PROTEIN EXD1"/>
    <property type="match status" value="1"/>
</dbReference>
<dbReference type="EMBL" id="ATLV01017017">
    <property type="status" value="NOT_ANNOTATED_CDS"/>
    <property type="molecule type" value="Genomic_DNA"/>
</dbReference>
<evidence type="ECO:0000313" key="2">
    <source>
        <dbReference type="EMBL" id="KFB41736.1"/>
    </source>
</evidence>
<dbReference type="PANTHER" id="PTHR46628">
    <property type="entry name" value="PIRNA BIOGENESIS PROTEIN EXD1"/>
    <property type="match status" value="1"/>
</dbReference>
<dbReference type="Pfam" id="PF01612">
    <property type="entry name" value="DNA_pol_A_exo1"/>
    <property type="match status" value="1"/>
</dbReference>
<accession>A0A084VUU2</accession>
<dbReference type="InterPro" id="IPR002562">
    <property type="entry name" value="3'-5'_exonuclease_dom"/>
</dbReference>
<evidence type="ECO:0000259" key="1">
    <source>
        <dbReference type="Pfam" id="PF01612"/>
    </source>
</evidence>
<dbReference type="SUPFAM" id="SSF53098">
    <property type="entry name" value="Ribonuclease H-like"/>
    <property type="match status" value="1"/>
</dbReference>
<reference evidence="2 4" key="1">
    <citation type="journal article" date="2014" name="BMC Genomics">
        <title>Genome sequence of Anopheles sinensis provides insight into genetics basis of mosquito competence for malaria parasites.</title>
        <authorList>
            <person name="Zhou D."/>
            <person name="Zhang D."/>
            <person name="Ding G."/>
            <person name="Shi L."/>
            <person name="Hou Q."/>
            <person name="Ye Y."/>
            <person name="Xu Y."/>
            <person name="Zhou H."/>
            <person name="Xiong C."/>
            <person name="Li S."/>
            <person name="Yu J."/>
            <person name="Hong S."/>
            <person name="Yu X."/>
            <person name="Zou P."/>
            <person name="Chen C."/>
            <person name="Chang X."/>
            <person name="Wang W."/>
            <person name="Lv Y."/>
            <person name="Sun Y."/>
            <person name="Ma L."/>
            <person name="Shen B."/>
            <person name="Zhu C."/>
        </authorList>
    </citation>
    <scope>NUCLEOTIDE SEQUENCE [LARGE SCALE GENOMIC DNA]</scope>
</reference>
<protein>
    <submittedName>
        <fullName evidence="2">AGAP004757-PA-like protein</fullName>
    </submittedName>
</protein>
<dbReference type="STRING" id="74873.A0A084VUU2"/>
<dbReference type="OMA" id="GANMGRK"/>